<protein>
    <submittedName>
        <fullName evidence="1">Uncharacterized protein</fullName>
    </submittedName>
</protein>
<dbReference type="VEuPathDB" id="FungiDB:ASPFODRAFT_28856"/>
<organism evidence="1 2">
    <name type="scientific">Aspergillus luchuensis (strain CBS 106.47)</name>
    <dbReference type="NCBI Taxonomy" id="1137211"/>
    <lineage>
        <taxon>Eukaryota</taxon>
        <taxon>Fungi</taxon>
        <taxon>Dikarya</taxon>
        <taxon>Ascomycota</taxon>
        <taxon>Pezizomycotina</taxon>
        <taxon>Eurotiomycetes</taxon>
        <taxon>Eurotiomycetidae</taxon>
        <taxon>Eurotiales</taxon>
        <taxon>Aspergillaceae</taxon>
        <taxon>Aspergillus</taxon>
        <taxon>Aspergillus subgen. Circumdati</taxon>
    </lineage>
</organism>
<accession>A0A1M3TUT0</accession>
<name>A0A1M3TUT0_ASPLC</name>
<gene>
    <name evidence="1" type="ORF">ASPFODRAFT_28856</name>
</gene>
<dbReference type="Proteomes" id="UP000184063">
    <property type="component" value="Unassembled WGS sequence"/>
</dbReference>
<evidence type="ECO:0000313" key="2">
    <source>
        <dbReference type="Proteomes" id="UP000184063"/>
    </source>
</evidence>
<evidence type="ECO:0000313" key="1">
    <source>
        <dbReference type="EMBL" id="OJZ90344.1"/>
    </source>
</evidence>
<dbReference type="AlphaFoldDB" id="A0A1M3TUT0"/>
<reference evidence="2" key="1">
    <citation type="journal article" date="2017" name="Genome Biol.">
        <title>Comparative genomics reveals high biological diversity and specific adaptations in the industrially and medically important fungal genus Aspergillus.</title>
        <authorList>
            <person name="de Vries R.P."/>
            <person name="Riley R."/>
            <person name="Wiebenga A."/>
            <person name="Aguilar-Osorio G."/>
            <person name="Amillis S."/>
            <person name="Uchima C.A."/>
            <person name="Anderluh G."/>
            <person name="Asadollahi M."/>
            <person name="Askin M."/>
            <person name="Barry K."/>
            <person name="Battaglia E."/>
            <person name="Bayram O."/>
            <person name="Benocci T."/>
            <person name="Braus-Stromeyer S.A."/>
            <person name="Caldana C."/>
            <person name="Canovas D."/>
            <person name="Cerqueira G.C."/>
            <person name="Chen F."/>
            <person name="Chen W."/>
            <person name="Choi C."/>
            <person name="Clum A."/>
            <person name="Dos Santos R.A."/>
            <person name="Damasio A.R."/>
            <person name="Diallinas G."/>
            <person name="Emri T."/>
            <person name="Fekete E."/>
            <person name="Flipphi M."/>
            <person name="Freyberg S."/>
            <person name="Gallo A."/>
            <person name="Gournas C."/>
            <person name="Habgood R."/>
            <person name="Hainaut M."/>
            <person name="Harispe M.L."/>
            <person name="Henrissat B."/>
            <person name="Hilden K.S."/>
            <person name="Hope R."/>
            <person name="Hossain A."/>
            <person name="Karabika E."/>
            <person name="Karaffa L."/>
            <person name="Karanyi Z."/>
            <person name="Krasevec N."/>
            <person name="Kuo A."/>
            <person name="Kusch H."/>
            <person name="LaButti K."/>
            <person name="Lagendijk E.L."/>
            <person name="Lapidus A."/>
            <person name="Levasseur A."/>
            <person name="Lindquist E."/>
            <person name="Lipzen A."/>
            <person name="Logrieco A.F."/>
            <person name="MacCabe A."/>
            <person name="Maekelae M.R."/>
            <person name="Malavazi I."/>
            <person name="Melin P."/>
            <person name="Meyer V."/>
            <person name="Mielnichuk N."/>
            <person name="Miskei M."/>
            <person name="Molnar A.P."/>
            <person name="Mule G."/>
            <person name="Ngan C.Y."/>
            <person name="Orejas M."/>
            <person name="Orosz E."/>
            <person name="Ouedraogo J.P."/>
            <person name="Overkamp K.M."/>
            <person name="Park H.-S."/>
            <person name="Perrone G."/>
            <person name="Piumi F."/>
            <person name="Punt P.J."/>
            <person name="Ram A.F."/>
            <person name="Ramon A."/>
            <person name="Rauscher S."/>
            <person name="Record E."/>
            <person name="Riano-Pachon D.M."/>
            <person name="Robert V."/>
            <person name="Roehrig J."/>
            <person name="Ruller R."/>
            <person name="Salamov A."/>
            <person name="Salih N.S."/>
            <person name="Samson R.A."/>
            <person name="Sandor E."/>
            <person name="Sanguinetti M."/>
            <person name="Schuetze T."/>
            <person name="Sepcic K."/>
            <person name="Shelest E."/>
            <person name="Sherlock G."/>
            <person name="Sophianopoulou V."/>
            <person name="Squina F.M."/>
            <person name="Sun H."/>
            <person name="Susca A."/>
            <person name="Todd R.B."/>
            <person name="Tsang A."/>
            <person name="Unkles S.E."/>
            <person name="van de Wiele N."/>
            <person name="van Rossen-Uffink D."/>
            <person name="Oliveira J.V."/>
            <person name="Vesth T.C."/>
            <person name="Visser J."/>
            <person name="Yu J.-H."/>
            <person name="Zhou M."/>
            <person name="Andersen M.R."/>
            <person name="Archer D.B."/>
            <person name="Baker S.E."/>
            <person name="Benoit I."/>
            <person name="Brakhage A.A."/>
            <person name="Braus G.H."/>
            <person name="Fischer R."/>
            <person name="Frisvad J.C."/>
            <person name="Goldman G.H."/>
            <person name="Houbraken J."/>
            <person name="Oakley B."/>
            <person name="Pocsi I."/>
            <person name="Scazzocchio C."/>
            <person name="Seiboth B."/>
            <person name="vanKuyk P.A."/>
            <person name="Wortman J."/>
            <person name="Dyer P.S."/>
            <person name="Grigoriev I.V."/>
        </authorList>
    </citation>
    <scope>NUCLEOTIDE SEQUENCE [LARGE SCALE GENOMIC DNA]</scope>
    <source>
        <strain evidence="2">CBS 106.47</strain>
    </source>
</reference>
<dbReference type="EMBL" id="KV878237">
    <property type="protein sequence ID" value="OJZ90344.1"/>
    <property type="molecule type" value="Genomic_DNA"/>
</dbReference>
<sequence length="155" mass="17370">MVLATSAQSQSKSLTLDQQSISNQSHALQDYQSPLKSKIVLRSFDLRFNSQTDRDSSLHGVMATPRKALNRLKKRTLVRLDGFVMHNTSRIYFEKIETQRAGAGQPRARTVPGSALQMASPNTYGMHWTDVSMQHIKPKAFAAVHKHATKQHDAV</sequence>
<proteinExistence type="predicted"/>